<keyword evidence="3" id="KW-1185">Reference proteome</keyword>
<gene>
    <name evidence="2" type="ORF">K444DRAFT_629377</name>
</gene>
<organism evidence="2 3">
    <name type="scientific">Hyaloscypha bicolor E</name>
    <dbReference type="NCBI Taxonomy" id="1095630"/>
    <lineage>
        <taxon>Eukaryota</taxon>
        <taxon>Fungi</taxon>
        <taxon>Dikarya</taxon>
        <taxon>Ascomycota</taxon>
        <taxon>Pezizomycotina</taxon>
        <taxon>Leotiomycetes</taxon>
        <taxon>Helotiales</taxon>
        <taxon>Hyaloscyphaceae</taxon>
        <taxon>Hyaloscypha</taxon>
        <taxon>Hyaloscypha bicolor</taxon>
    </lineage>
</organism>
<proteinExistence type="predicted"/>
<dbReference type="GeneID" id="36591123"/>
<sequence length="312" mass="36418">MKIINLSTPTRKLWNRNQFLDLEIERLQEEIGVKERIGIPLPVNLKAQFLTVLENFVNVHAELKNIQEKTQLQQSLQAREFTSFISLPAELRLKIWRLAFASHTQPRVHYVRVANSSGDRDVTFISNQPVSPILHTNHESRSHYFLKTQSTFAFETYIDFDTDVIYIPDLEDRRLSFREFLDFKDSQKIQKLALRKNFFCDIPLPGHFSSKHLEMADSLRNWNQMIVIFEDKRPAIEVWKDTSMVFREFSARQKRATAERSYVRQQCKVLNSMLEGIDEETMDFRFGQLESGLDDVGLLTASLAEGLEISSI</sequence>
<dbReference type="AlphaFoldDB" id="A0A2J6TBN3"/>
<dbReference type="PANTHER" id="PTHR35910">
    <property type="entry name" value="2EXR DOMAIN-CONTAINING PROTEIN"/>
    <property type="match status" value="1"/>
</dbReference>
<reference evidence="2 3" key="1">
    <citation type="submission" date="2016-04" db="EMBL/GenBank/DDBJ databases">
        <title>A degradative enzymes factory behind the ericoid mycorrhizal symbiosis.</title>
        <authorList>
            <consortium name="DOE Joint Genome Institute"/>
            <person name="Martino E."/>
            <person name="Morin E."/>
            <person name="Grelet G."/>
            <person name="Kuo A."/>
            <person name="Kohler A."/>
            <person name="Daghino S."/>
            <person name="Barry K."/>
            <person name="Choi C."/>
            <person name="Cichocki N."/>
            <person name="Clum A."/>
            <person name="Copeland A."/>
            <person name="Hainaut M."/>
            <person name="Haridas S."/>
            <person name="Labutti K."/>
            <person name="Lindquist E."/>
            <person name="Lipzen A."/>
            <person name="Khouja H.-R."/>
            <person name="Murat C."/>
            <person name="Ohm R."/>
            <person name="Olson A."/>
            <person name="Spatafora J."/>
            <person name="Veneault-Fourrey C."/>
            <person name="Henrissat B."/>
            <person name="Grigoriev I."/>
            <person name="Martin F."/>
            <person name="Perotto S."/>
        </authorList>
    </citation>
    <scope>NUCLEOTIDE SEQUENCE [LARGE SCALE GENOMIC DNA]</scope>
    <source>
        <strain evidence="2 3">E</strain>
    </source>
</reference>
<accession>A0A2J6TBN3</accession>
<dbReference type="EMBL" id="KZ613790">
    <property type="protein sequence ID" value="PMD60426.1"/>
    <property type="molecule type" value="Genomic_DNA"/>
</dbReference>
<evidence type="ECO:0000259" key="1">
    <source>
        <dbReference type="Pfam" id="PF20150"/>
    </source>
</evidence>
<dbReference type="RefSeq" id="XP_024737330.1">
    <property type="nucleotide sequence ID" value="XM_024883046.1"/>
</dbReference>
<feature type="domain" description="2EXR" evidence="1">
    <location>
        <begin position="81"/>
        <end position="165"/>
    </location>
</feature>
<dbReference type="Proteomes" id="UP000235371">
    <property type="component" value="Unassembled WGS sequence"/>
</dbReference>
<dbReference type="InParanoid" id="A0A2J6TBN3"/>
<evidence type="ECO:0000313" key="3">
    <source>
        <dbReference type="Proteomes" id="UP000235371"/>
    </source>
</evidence>
<dbReference type="PANTHER" id="PTHR35910:SF6">
    <property type="entry name" value="2EXR DOMAIN-CONTAINING PROTEIN"/>
    <property type="match status" value="1"/>
</dbReference>
<dbReference type="Pfam" id="PF20150">
    <property type="entry name" value="2EXR"/>
    <property type="match status" value="1"/>
</dbReference>
<name>A0A2J6TBN3_9HELO</name>
<protein>
    <recommendedName>
        <fullName evidence="1">2EXR domain-containing protein</fullName>
    </recommendedName>
</protein>
<dbReference type="InterPro" id="IPR045518">
    <property type="entry name" value="2EXR"/>
</dbReference>
<evidence type="ECO:0000313" key="2">
    <source>
        <dbReference type="EMBL" id="PMD60426.1"/>
    </source>
</evidence>
<dbReference type="OrthoDB" id="3473305at2759"/>